<gene>
    <name evidence="1" type="ORF">M9H77_21566</name>
</gene>
<organism evidence="1 2">
    <name type="scientific">Catharanthus roseus</name>
    <name type="common">Madagascar periwinkle</name>
    <name type="synonym">Vinca rosea</name>
    <dbReference type="NCBI Taxonomy" id="4058"/>
    <lineage>
        <taxon>Eukaryota</taxon>
        <taxon>Viridiplantae</taxon>
        <taxon>Streptophyta</taxon>
        <taxon>Embryophyta</taxon>
        <taxon>Tracheophyta</taxon>
        <taxon>Spermatophyta</taxon>
        <taxon>Magnoliopsida</taxon>
        <taxon>eudicotyledons</taxon>
        <taxon>Gunneridae</taxon>
        <taxon>Pentapetalae</taxon>
        <taxon>asterids</taxon>
        <taxon>lamiids</taxon>
        <taxon>Gentianales</taxon>
        <taxon>Apocynaceae</taxon>
        <taxon>Rauvolfioideae</taxon>
        <taxon>Vinceae</taxon>
        <taxon>Catharanthinae</taxon>
        <taxon>Catharanthus</taxon>
    </lineage>
</organism>
<proteinExistence type="predicted"/>
<keyword evidence="2" id="KW-1185">Reference proteome</keyword>
<accession>A0ACC0AS27</accession>
<evidence type="ECO:0000313" key="2">
    <source>
        <dbReference type="Proteomes" id="UP001060085"/>
    </source>
</evidence>
<dbReference type="Proteomes" id="UP001060085">
    <property type="component" value="Linkage Group LG05"/>
</dbReference>
<reference evidence="2" key="1">
    <citation type="journal article" date="2023" name="Nat. Plants">
        <title>Single-cell RNA sequencing provides a high-resolution roadmap for understanding the multicellular compartmentation of specialized metabolism.</title>
        <authorList>
            <person name="Sun S."/>
            <person name="Shen X."/>
            <person name="Li Y."/>
            <person name="Li Y."/>
            <person name="Wang S."/>
            <person name="Li R."/>
            <person name="Zhang H."/>
            <person name="Shen G."/>
            <person name="Guo B."/>
            <person name="Wei J."/>
            <person name="Xu J."/>
            <person name="St-Pierre B."/>
            <person name="Chen S."/>
            <person name="Sun C."/>
        </authorList>
    </citation>
    <scope>NUCLEOTIDE SEQUENCE [LARGE SCALE GENOMIC DNA]</scope>
</reference>
<sequence length="255" mass="28500">MTTNRWSVDLKFYLRGQGLWEMIDGSQTMPFARENTAEYKKWDANAGGACGLENDVAKPPYSGLITAGNQALFQRGKGCGICYEVKCTQNPECSGQPIRVTLTDECPGTCNNDPVHFDLSEYAYRKLAKPGRGDLLVKAGRININYQRVPCNYPRTSIVFKVDKGSNSFFFATAVEYENGDGDIGFMEIQPAGSSRWFPMQQMFGATYKYNIPSGTKGPYSIRITTGSSRRTLVAQNVIPFNWRPGQYYKSSVNF</sequence>
<comment type="caution">
    <text evidence="1">The sequence shown here is derived from an EMBL/GenBank/DDBJ whole genome shotgun (WGS) entry which is preliminary data.</text>
</comment>
<protein>
    <submittedName>
        <fullName evidence="1">Uncharacterized protein</fullName>
    </submittedName>
</protein>
<dbReference type="EMBL" id="CM044705">
    <property type="protein sequence ID" value="KAI5662243.1"/>
    <property type="molecule type" value="Genomic_DNA"/>
</dbReference>
<name>A0ACC0AS27_CATRO</name>
<evidence type="ECO:0000313" key="1">
    <source>
        <dbReference type="EMBL" id="KAI5662243.1"/>
    </source>
</evidence>